<dbReference type="EMBL" id="CAJOAZ010015202">
    <property type="protein sequence ID" value="CAF4290062.1"/>
    <property type="molecule type" value="Genomic_DNA"/>
</dbReference>
<protein>
    <submittedName>
        <fullName evidence="1">Uncharacterized protein</fullName>
    </submittedName>
</protein>
<dbReference type="Proteomes" id="UP000663844">
    <property type="component" value="Unassembled WGS sequence"/>
</dbReference>
<dbReference type="AlphaFoldDB" id="A0A820HC11"/>
<accession>A0A820HC11</accession>
<organism evidence="1 2">
    <name type="scientific">Adineta steineri</name>
    <dbReference type="NCBI Taxonomy" id="433720"/>
    <lineage>
        <taxon>Eukaryota</taxon>
        <taxon>Metazoa</taxon>
        <taxon>Spiralia</taxon>
        <taxon>Gnathifera</taxon>
        <taxon>Rotifera</taxon>
        <taxon>Eurotatoria</taxon>
        <taxon>Bdelloidea</taxon>
        <taxon>Adinetida</taxon>
        <taxon>Adinetidae</taxon>
        <taxon>Adineta</taxon>
    </lineage>
</organism>
<evidence type="ECO:0000313" key="1">
    <source>
        <dbReference type="EMBL" id="CAF4290062.1"/>
    </source>
</evidence>
<proteinExistence type="predicted"/>
<sequence length="136" mass="15936">MLKKSLSEKYTLKLKDTELEFVVAGIDISANLGLLDVKDIFYGRQTIREETVSKFDPYKHQIHSLLEEPIKYHCIAATGDLSTDDLMKRSYLNFTVSYVINIYELKHTLLRCKYFDEQKTAINIWNEIEQVFQSFS</sequence>
<name>A0A820HC11_9BILA</name>
<reference evidence="1" key="1">
    <citation type="submission" date="2021-02" db="EMBL/GenBank/DDBJ databases">
        <authorList>
            <person name="Nowell W R."/>
        </authorList>
    </citation>
    <scope>NUCLEOTIDE SEQUENCE</scope>
</reference>
<evidence type="ECO:0000313" key="2">
    <source>
        <dbReference type="Proteomes" id="UP000663844"/>
    </source>
</evidence>
<comment type="caution">
    <text evidence="1">The sequence shown here is derived from an EMBL/GenBank/DDBJ whole genome shotgun (WGS) entry which is preliminary data.</text>
</comment>
<gene>
    <name evidence="1" type="ORF">OXD698_LOCUS45542</name>
</gene>